<name>A0A1J4RZ04_9BACT</name>
<dbReference type="AlphaFoldDB" id="A0A1J4RZ04"/>
<comment type="caution">
    <text evidence="2">The sequence shown here is derived from an EMBL/GenBank/DDBJ whole genome shotgun (WGS) entry which is preliminary data.</text>
</comment>
<dbReference type="SUPFAM" id="SSF158446">
    <property type="entry name" value="IVS-encoded protein-like"/>
    <property type="match status" value="1"/>
</dbReference>
<proteinExistence type="predicted"/>
<reference evidence="2 3" key="1">
    <citation type="journal article" date="2016" name="Environ. Microbiol.">
        <title>Genomic resolution of a cold subsurface aquifer community provides metabolic insights for novel microbes adapted to high CO concentrations.</title>
        <authorList>
            <person name="Probst A.J."/>
            <person name="Castelle C.J."/>
            <person name="Singh A."/>
            <person name="Brown C.T."/>
            <person name="Anantharaman K."/>
            <person name="Sharon I."/>
            <person name="Hug L.A."/>
            <person name="Burstein D."/>
            <person name="Emerson J.B."/>
            <person name="Thomas B.C."/>
            <person name="Banfield J.F."/>
        </authorList>
    </citation>
    <scope>NUCLEOTIDE SEQUENCE [LARGE SCALE GENOMIC DNA]</scope>
    <source>
        <strain evidence="2">CG1_02_44_10</strain>
    </source>
</reference>
<accession>A0A1J4RZ04</accession>
<organism evidence="2 3">
    <name type="scientific">Candidatus Collierbacteria bacterium CG1_02_44_10</name>
    <dbReference type="NCBI Taxonomy" id="1805087"/>
    <lineage>
        <taxon>Bacteria</taxon>
        <taxon>Candidatus Collieribacteriota</taxon>
    </lineage>
</organism>
<dbReference type="CDD" id="cd16376">
    <property type="entry name" value="Avd_like"/>
    <property type="match status" value="1"/>
</dbReference>
<protein>
    <recommendedName>
        <fullName evidence="1">bAvd-like domain-containing protein</fullName>
    </recommendedName>
</protein>
<dbReference type="Gene3D" id="1.20.1440.60">
    <property type="entry name" value="23S rRNA-intervening sequence"/>
    <property type="match status" value="1"/>
</dbReference>
<evidence type="ECO:0000313" key="3">
    <source>
        <dbReference type="Proteomes" id="UP000182345"/>
    </source>
</evidence>
<feature type="domain" description="bAvd-like" evidence="1">
    <location>
        <begin position="1"/>
        <end position="87"/>
    </location>
</feature>
<dbReference type="Pfam" id="PF22296">
    <property type="entry name" value="bAvd"/>
    <property type="match status" value="1"/>
</dbReference>
<dbReference type="InterPro" id="IPR036583">
    <property type="entry name" value="23S_rRNA_IVS_sf"/>
</dbReference>
<evidence type="ECO:0000259" key="1">
    <source>
        <dbReference type="Pfam" id="PF22296"/>
    </source>
</evidence>
<gene>
    <name evidence="2" type="ORF">AUJ42_00395</name>
</gene>
<sequence length="89" mass="10295">MPKRDKYTLGEKLSITNLDLLEFIIGASYALRQDKINLLNKASIKLDLLKILIRVGHELKSINNKKYLTLEEKLQEIGKMLGGWIRSRK</sequence>
<evidence type="ECO:0000313" key="2">
    <source>
        <dbReference type="EMBL" id="OIN92457.1"/>
    </source>
</evidence>
<dbReference type="Proteomes" id="UP000182345">
    <property type="component" value="Unassembled WGS sequence"/>
</dbReference>
<dbReference type="InterPro" id="IPR055360">
    <property type="entry name" value="bAvd"/>
</dbReference>
<dbReference type="EMBL" id="MNUK01000013">
    <property type="protein sequence ID" value="OIN92457.1"/>
    <property type="molecule type" value="Genomic_DNA"/>
</dbReference>